<dbReference type="PANTHER" id="PTHR20854">
    <property type="entry name" value="INOSITOL MONOPHOSPHATASE"/>
    <property type="match status" value="1"/>
</dbReference>
<comment type="similarity">
    <text evidence="1">Belongs to the inositol monophosphatase superfamily.</text>
</comment>
<protein>
    <submittedName>
        <fullName evidence="3">Inositol monophosphatase 2-like</fullName>
    </submittedName>
</protein>
<dbReference type="SUPFAM" id="SSF56655">
    <property type="entry name" value="Carbohydrate phosphatase"/>
    <property type="match status" value="1"/>
</dbReference>
<sequence length="148" mass="16405">MLEAIQTGLKVEFKSSYCDLVTETDRAIENKIKTLIYQNQKFKDHRSLSVPILDLLAKRPSPNVGDSETNSRGLSTRLTEPPTCSQFSQFLCLDCSDIPEEGEFWTNGSACRGVVFNPSTKEMFSAITGRGAFKNGQQMRVSSVSGNK</sequence>
<dbReference type="PANTHER" id="PTHR20854:SF4">
    <property type="entry name" value="INOSITOL-1-MONOPHOSPHATASE-RELATED"/>
    <property type="match status" value="1"/>
</dbReference>
<gene>
    <name evidence="3" type="primary">LOC115231278</name>
</gene>
<dbReference type="Proteomes" id="UP000515154">
    <property type="component" value="Unplaced"/>
</dbReference>
<evidence type="ECO:0000256" key="1">
    <source>
        <dbReference type="ARBA" id="ARBA00009759"/>
    </source>
</evidence>
<dbReference type="RefSeq" id="XP_029657198.1">
    <property type="nucleotide sequence ID" value="XM_029801338.1"/>
</dbReference>
<evidence type="ECO:0000313" key="2">
    <source>
        <dbReference type="Proteomes" id="UP000515154"/>
    </source>
</evidence>
<reference evidence="3" key="1">
    <citation type="submission" date="2025-08" db="UniProtKB">
        <authorList>
            <consortium name="RefSeq"/>
        </authorList>
    </citation>
    <scope>IDENTIFICATION</scope>
</reference>
<evidence type="ECO:0000313" key="3">
    <source>
        <dbReference type="RefSeq" id="XP_029657198.1"/>
    </source>
</evidence>
<organism evidence="2 3">
    <name type="scientific">Octopus sinensis</name>
    <name type="common">East Asian common octopus</name>
    <dbReference type="NCBI Taxonomy" id="2607531"/>
    <lineage>
        <taxon>Eukaryota</taxon>
        <taxon>Metazoa</taxon>
        <taxon>Spiralia</taxon>
        <taxon>Lophotrochozoa</taxon>
        <taxon>Mollusca</taxon>
        <taxon>Cephalopoda</taxon>
        <taxon>Coleoidea</taxon>
        <taxon>Octopodiformes</taxon>
        <taxon>Octopoda</taxon>
        <taxon>Incirrata</taxon>
        <taxon>Octopodidae</taxon>
        <taxon>Octopus</taxon>
    </lineage>
</organism>
<dbReference type="KEGG" id="osn:115231278"/>
<dbReference type="InterPro" id="IPR000760">
    <property type="entry name" value="Inositol_monophosphatase-like"/>
</dbReference>
<name>A0A6P7TZG9_9MOLL</name>
<accession>A0A6P7TZG9</accession>
<dbReference type="AlphaFoldDB" id="A0A6P7TZG9"/>
<keyword evidence="2" id="KW-1185">Reference proteome</keyword>
<dbReference type="GO" id="GO:0007165">
    <property type="term" value="P:signal transduction"/>
    <property type="evidence" value="ECO:0007669"/>
    <property type="project" value="TreeGrafter"/>
</dbReference>
<dbReference type="Gene3D" id="3.30.540.10">
    <property type="entry name" value="Fructose-1,6-Bisphosphatase, subunit A, domain 1"/>
    <property type="match status" value="1"/>
</dbReference>
<dbReference type="GO" id="GO:0006020">
    <property type="term" value="P:inositol metabolic process"/>
    <property type="evidence" value="ECO:0007669"/>
    <property type="project" value="TreeGrafter"/>
</dbReference>
<dbReference type="PRINTS" id="PR00377">
    <property type="entry name" value="IMPHPHTASES"/>
</dbReference>
<proteinExistence type="inferred from homology"/>
<dbReference type="GO" id="GO:0008934">
    <property type="term" value="F:inositol monophosphate 1-phosphatase activity"/>
    <property type="evidence" value="ECO:0007669"/>
    <property type="project" value="TreeGrafter"/>
</dbReference>